<dbReference type="GO" id="GO:0005634">
    <property type="term" value="C:nucleus"/>
    <property type="evidence" value="ECO:0007669"/>
    <property type="project" value="TreeGrafter"/>
</dbReference>
<organism evidence="8 9">
    <name type="scientific">Lentinula aciculospora</name>
    <dbReference type="NCBI Taxonomy" id="153920"/>
    <lineage>
        <taxon>Eukaryota</taxon>
        <taxon>Fungi</taxon>
        <taxon>Dikarya</taxon>
        <taxon>Basidiomycota</taxon>
        <taxon>Agaricomycotina</taxon>
        <taxon>Agaricomycetes</taxon>
        <taxon>Agaricomycetidae</taxon>
        <taxon>Agaricales</taxon>
        <taxon>Marasmiineae</taxon>
        <taxon>Omphalotaceae</taxon>
        <taxon>Lentinula</taxon>
    </lineage>
</organism>
<dbReference type="GO" id="GO:0000981">
    <property type="term" value="F:DNA-binding transcription factor activity, RNA polymerase II-specific"/>
    <property type="evidence" value="ECO:0007669"/>
    <property type="project" value="TreeGrafter"/>
</dbReference>
<evidence type="ECO:0000313" key="8">
    <source>
        <dbReference type="EMBL" id="KAJ4485268.1"/>
    </source>
</evidence>
<evidence type="ECO:0000259" key="7">
    <source>
        <dbReference type="PROSITE" id="PS50157"/>
    </source>
</evidence>
<dbReference type="FunFam" id="3.30.160.60:FF:000690">
    <property type="entry name" value="Zinc finger protein 354C"/>
    <property type="match status" value="1"/>
</dbReference>
<dbReference type="Proteomes" id="UP001150266">
    <property type="component" value="Unassembled WGS sequence"/>
</dbReference>
<dbReference type="PROSITE" id="PS50157">
    <property type="entry name" value="ZINC_FINGER_C2H2_2"/>
    <property type="match status" value="2"/>
</dbReference>
<evidence type="ECO:0000256" key="4">
    <source>
        <dbReference type="ARBA" id="ARBA00022833"/>
    </source>
</evidence>
<keyword evidence="4" id="KW-0862">Zinc</keyword>
<dbReference type="PANTHER" id="PTHR24408">
    <property type="entry name" value="ZINC FINGER PROTEIN"/>
    <property type="match status" value="1"/>
</dbReference>
<dbReference type="GO" id="GO:0043565">
    <property type="term" value="F:sequence-specific DNA binding"/>
    <property type="evidence" value="ECO:0007669"/>
    <property type="project" value="TreeGrafter"/>
</dbReference>
<reference evidence="8" key="1">
    <citation type="submission" date="2022-08" db="EMBL/GenBank/DDBJ databases">
        <title>A Global Phylogenomic Analysis of the Shiitake Genus Lentinula.</title>
        <authorList>
            <consortium name="DOE Joint Genome Institute"/>
            <person name="Sierra-Patev S."/>
            <person name="Min B."/>
            <person name="Naranjo-Ortiz M."/>
            <person name="Looney B."/>
            <person name="Konkel Z."/>
            <person name="Slot J.C."/>
            <person name="Sakamoto Y."/>
            <person name="Steenwyk J.L."/>
            <person name="Rokas A."/>
            <person name="Carro J."/>
            <person name="Camarero S."/>
            <person name="Ferreira P."/>
            <person name="Molpeceres G."/>
            <person name="Ruiz-Duenas F.J."/>
            <person name="Serrano A."/>
            <person name="Henrissat B."/>
            <person name="Drula E."/>
            <person name="Hughes K.W."/>
            <person name="Mata J.L."/>
            <person name="Ishikawa N.K."/>
            <person name="Vargas-Isla R."/>
            <person name="Ushijima S."/>
            <person name="Smith C.A."/>
            <person name="Ahrendt S."/>
            <person name="Andreopoulos W."/>
            <person name="He G."/>
            <person name="Labutti K."/>
            <person name="Lipzen A."/>
            <person name="Ng V."/>
            <person name="Riley R."/>
            <person name="Sandor L."/>
            <person name="Barry K."/>
            <person name="Martinez A.T."/>
            <person name="Xiao Y."/>
            <person name="Gibbons J.G."/>
            <person name="Terashima K."/>
            <person name="Grigoriev I.V."/>
            <person name="Hibbett D.S."/>
        </authorList>
    </citation>
    <scope>NUCLEOTIDE SEQUENCE</scope>
    <source>
        <strain evidence="8">JLM2183</strain>
    </source>
</reference>
<dbReference type="GO" id="GO:0008270">
    <property type="term" value="F:zinc ion binding"/>
    <property type="evidence" value="ECO:0007669"/>
    <property type="project" value="UniProtKB-KW"/>
</dbReference>
<sequence length="434" mass="46880">MQIHYYPSDPSALFLSQNATAYAGAVEHYAVASTSHSTGTTGYSFSDGSPPTGYPDHAYPYHFFDRGGTSTNALSSSSILPVTSVSHATGLSESVDPSSALCNDVYTQTWNLPSSHGHGHARLADSAALGPDFAFKGVSYSGSLPSPTIKVPTPSEMAILMRPSGASQTDISPIVPPTPLIMVSDHLSAVQMSSAPPEEEFTLARERKHACSMCHKRFDRPSTLRKHLLVHTGEKAFQCETCGRRFGVASNLNRHVRRCILKPVNSMHSPPTATTGSDSSPEPSTPSAERSCSTAATRTSTSTSPRPRVRASHVAQSRSSRDQSQLPSHTTCKRRRRAPSPSRWIPDSLRGFILEELHKATPIPLPPVVPSVYEERNSLDENVGTAPYHPREWEFKPQLPGPGMSTYIFGGKDVRNFGGGGGGREQMLGRVLVF</sequence>
<dbReference type="InterPro" id="IPR036236">
    <property type="entry name" value="Znf_C2H2_sf"/>
</dbReference>
<dbReference type="SUPFAM" id="SSF57667">
    <property type="entry name" value="beta-beta-alpha zinc fingers"/>
    <property type="match status" value="1"/>
</dbReference>
<dbReference type="EMBL" id="JAOTPV010000003">
    <property type="protein sequence ID" value="KAJ4485268.1"/>
    <property type="molecule type" value="Genomic_DNA"/>
</dbReference>
<feature type="compositionally biased region" description="Polar residues" evidence="6">
    <location>
        <begin position="314"/>
        <end position="330"/>
    </location>
</feature>
<feature type="region of interest" description="Disordered" evidence="6">
    <location>
        <begin position="264"/>
        <end position="344"/>
    </location>
</feature>
<feature type="domain" description="C2H2-type" evidence="7">
    <location>
        <begin position="209"/>
        <end position="236"/>
    </location>
</feature>
<gene>
    <name evidence="8" type="ORF">J3R30DRAFT_3696602</name>
</gene>
<comment type="caution">
    <text evidence="8">The sequence shown here is derived from an EMBL/GenBank/DDBJ whole genome shotgun (WGS) entry which is preliminary data.</text>
</comment>
<dbReference type="Pfam" id="PF00096">
    <property type="entry name" value="zf-C2H2"/>
    <property type="match status" value="2"/>
</dbReference>
<feature type="compositionally biased region" description="Low complexity" evidence="6">
    <location>
        <begin position="287"/>
        <end position="306"/>
    </location>
</feature>
<protein>
    <recommendedName>
        <fullName evidence="7">C2H2-type domain-containing protein</fullName>
    </recommendedName>
</protein>
<dbReference type="PROSITE" id="PS00028">
    <property type="entry name" value="ZINC_FINGER_C2H2_1"/>
    <property type="match status" value="1"/>
</dbReference>
<dbReference type="SMART" id="SM00355">
    <property type="entry name" value="ZnF_C2H2"/>
    <property type="match status" value="2"/>
</dbReference>
<keyword evidence="3 5" id="KW-0863">Zinc-finger</keyword>
<name>A0A9W9DUX8_9AGAR</name>
<dbReference type="OrthoDB" id="654211at2759"/>
<evidence type="ECO:0000313" key="9">
    <source>
        <dbReference type="Proteomes" id="UP001150266"/>
    </source>
</evidence>
<evidence type="ECO:0000256" key="6">
    <source>
        <dbReference type="SAM" id="MobiDB-lite"/>
    </source>
</evidence>
<feature type="compositionally biased region" description="Polar residues" evidence="6">
    <location>
        <begin position="266"/>
        <end position="286"/>
    </location>
</feature>
<dbReference type="InterPro" id="IPR013087">
    <property type="entry name" value="Znf_C2H2_type"/>
</dbReference>
<dbReference type="Gene3D" id="3.30.160.60">
    <property type="entry name" value="Classic Zinc Finger"/>
    <property type="match status" value="2"/>
</dbReference>
<accession>A0A9W9DUX8</accession>
<evidence type="ECO:0000256" key="2">
    <source>
        <dbReference type="ARBA" id="ARBA00022737"/>
    </source>
</evidence>
<keyword evidence="2" id="KW-0677">Repeat</keyword>
<proteinExistence type="predicted"/>
<evidence type="ECO:0000256" key="1">
    <source>
        <dbReference type="ARBA" id="ARBA00022723"/>
    </source>
</evidence>
<feature type="domain" description="C2H2-type" evidence="7">
    <location>
        <begin position="237"/>
        <end position="270"/>
    </location>
</feature>
<evidence type="ECO:0000256" key="5">
    <source>
        <dbReference type="PROSITE-ProRule" id="PRU00042"/>
    </source>
</evidence>
<dbReference type="FunFam" id="3.30.160.60:FF:002212">
    <property type="entry name" value="Zinc finger protein 672"/>
    <property type="match status" value="1"/>
</dbReference>
<keyword evidence="1" id="KW-0479">Metal-binding</keyword>
<keyword evidence="9" id="KW-1185">Reference proteome</keyword>
<evidence type="ECO:0000256" key="3">
    <source>
        <dbReference type="ARBA" id="ARBA00022771"/>
    </source>
</evidence>
<dbReference type="PANTHER" id="PTHR24408:SF20">
    <property type="entry name" value="ZINC FINGER PROTEIN PLAGL2"/>
    <property type="match status" value="1"/>
</dbReference>
<dbReference type="AlphaFoldDB" id="A0A9W9DUX8"/>